<keyword evidence="5" id="KW-1185">Reference proteome</keyword>
<dbReference type="Pfam" id="PF00563">
    <property type="entry name" value="EAL"/>
    <property type="match status" value="1"/>
</dbReference>
<dbReference type="Pfam" id="PF05226">
    <property type="entry name" value="CHASE2"/>
    <property type="match status" value="1"/>
</dbReference>
<organism evidence="4 5">
    <name type="scientific">Candidatus Venteria ishoeyi</name>
    <dbReference type="NCBI Taxonomy" id="1899563"/>
    <lineage>
        <taxon>Bacteria</taxon>
        <taxon>Pseudomonadati</taxon>
        <taxon>Pseudomonadota</taxon>
        <taxon>Gammaproteobacteria</taxon>
        <taxon>Thiotrichales</taxon>
        <taxon>Thiotrichaceae</taxon>
        <taxon>Venteria</taxon>
    </lineage>
</organism>
<feature type="transmembrane region" description="Helical" evidence="1">
    <location>
        <begin position="365"/>
        <end position="383"/>
    </location>
</feature>
<feature type="transmembrane region" description="Helical" evidence="1">
    <location>
        <begin position="342"/>
        <end position="358"/>
    </location>
</feature>
<dbReference type="InterPro" id="IPR035919">
    <property type="entry name" value="EAL_sf"/>
</dbReference>
<keyword evidence="1" id="KW-1133">Transmembrane helix</keyword>
<evidence type="ECO:0000256" key="1">
    <source>
        <dbReference type="SAM" id="Phobius"/>
    </source>
</evidence>
<dbReference type="PANTHER" id="PTHR33121:SF70">
    <property type="entry name" value="SIGNALING PROTEIN YKOW"/>
    <property type="match status" value="1"/>
</dbReference>
<dbReference type="RefSeq" id="WP_103919590.1">
    <property type="nucleotide sequence ID" value="NZ_FMSV02000369.1"/>
</dbReference>
<sequence length="897" mass="100490">MWLFKQLLSLRCYTRSRLALRSALTGFVATAFILLIHFSGGFQAMELQVFDWQLGFCQKLPPDPRILVVGITEADIQQQQRWPLSDQTIAQTIQKLLALKPAAVGLDIYRDFPQPPGNQLLQAQLQFPDVFSITNLGAAGSSRVPPPKGIPLAQVGFNDFVQDPDGVIRRNLLYAAEADYTYMSFGLQLALHYLKKKQIYPAPVAAHPDNIRLGLAEISPLTPESGGYQGVNAEGYQMMLNYCPHIPAANTVTLTQVLEDGIKPEQVEDKIILIGTTASSGKDLFITPFSEQHLDGRFFIPGIMLHAHAVSELISIATGDSGIAAHPATTRTFQFWSGGMEYLWIISWSLLGGLLCWRSHHPLKLLLAVSGGILILYVCNLILFQQLIWIPLFAPVAGFVFVSSSVLANRYAYHSFYDNLTGLPNHSFFSQHLRRLNQQRHVASDNSSATNVINTEIAVVLLDLERFKIINAVLGHLAGDSLLKTFARRIQHSLDAQGKTAKKATVCIARMGGTEFGILLKSRTGQQDLSLIAKQLAAGIHQEISRSFQFQQEEVFTHANIGIALGRSGDARDLLRNARAAMNRAKTQETHEPEIFTIDMQEKEIAHFQLERDLRNAFKQPETANALPTPQVHNQTLPSSHSRYHLPEFLLYYQPLVRLETGELSGFEALLRWRHPERGMVSPAQFVPVAEESNLIIPIGEWVLSQACHQMRHWQQQFPHYANLLISVNLSAKQLNHPHLLESIQEILEDSQLPPAQLKLEVTETMIMQDVQKTLALLEQFKSMGIQISIDDFGTGYSSLEYLSCFPANYLKVDQSFIRLMLQSNKHCMIVESIIELAHKLDMQVISEGVEEVQQALRLKNLGSEYGQGYLFSRPLPVGETEALLTEVPSWLYLDRA</sequence>
<dbReference type="Gene3D" id="3.20.20.450">
    <property type="entry name" value="EAL domain"/>
    <property type="match status" value="1"/>
</dbReference>
<dbReference type="AlphaFoldDB" id="A0A1H6F8R5"/>
<dbReference type="InterPro" id="IPR043128">
    <property type="entry name" value="Rev_trsase/Diguanyl_cyclase"/>
</dbReference>
<dbReference type="PROSITE" id="PS50883">
    <property type="entry name" value="EAL"/>
    <property type="match status" value="1"/>
</dbReference>
<feature type="domain" description="GGDEF" evidence="3">
    <location>
        <begin position="455"/>
        <end position="598"/>
    </location>
</feature>
<dbReference type="InterPro" id="IPR050706">
    <property type="entry name" value="Cyclic-di-GMP_PDE-like"/>
</dbReference>
<dbReference type="OrthoDB" id="9813903at2"/>
<dbReference type="InterPro" id="IPR000160">
    <property type="entry name" value="GGDEF_dom"/>
</dbReference>
<evidence type="ECO:0000259" key="3">
    <source>
        <dbReference type="PROSITE" id="PS50887"/>
    </source>
</evidence>
<feature type="domain" description="EAL" evidence="2">
    <location>
        <begin position="630"/>
        <end position="889"/>
    </location>
</feature>
<dbReference type="SUPFAM" id="SSF55073">
    <property type="entry name" value="Nucleotide cyclase"/>
    <property type="match status" value="1"/>
</dbReference>
<dbReference type="InterPro" id="IPR029787">
    <property type="entry name" value="Nucleotide_cyclase"/>
</dbReference>
<protein>
    <submittedName>
        <fullName evidence="4">Phytochrome-like protein cph2</fullName>
    </submittedName>
</protein>
<dbReference type="EMBL" id="FMSV02000369">
    <property type="protein sequence ID" value="SEH05699.1"/>
    <property type="molecule type" value="Genomic_DNA"/>
</dbReference>
<dbReference type="Pfam" id="PF00990">
    <property type="entry name" value="GGDEF"/>
    <property type="match status" value="1"/>
</dbReference>
<evidence type="ECO:0000313" key="4">
    <source>
        <dbReference type="EMBL" id="SEH05699.1"/>
    </source>
</evidence>
<dbReference type="PANTHER" id="PTHR33121">
    <property type="entry name" value="CYCLIC DI-GMP PHOSPHODIESTERASE PDEF"/>
    <property type="match status" value="1"/>
</dbReference>
<dbReference type="GO" id="GO:0071111">
    <property type="term" value="F:cyclic-guanylate-specific phosphodiesterase activity"/>
    <property type="evidence" value="ECO:0007669"/>
    <property type="project" value="InterPro"/>
</dbReference>
<dbReference type="Gene3D" id="3.30.70.270">
    <property type="match status" value="1"/>
</dbReference>
<keyword evidence="1" id="KW-0812">Transmembrane</keyword>
<dbReference type="InterPro" id="IPR001633">
    <property type="entry name" value="EAL_dom"/>
</dbReference>
<name>A0A1H6F8R5_9GAMM</name>
<evidence type="ECO:0000259" key="2">
    <source>
        <dbReference type="PROSITE" id="PS50883"/>
    </source>
</evidence>
<evidence type="ECO:0000313" key="5">
    <source>
        <dbReference type="Proteomes" id="UP000236724"/>
    </source>
</evidence>
<accession>A0A1H6F8R5</accession>
<dbReference type="NCBIfam" id="TIGR00254">
    <property type="entry name" value="GGDEF"/>
    <property type="match status" value="1"/>
</dbReference>
<gene>
    <name evidence="4" type="primary">cph2_3</name>
    <name evidence="4" type="ORF">MBHS_01554</name>
</gene>
<dbReference type="PROSITE" id="PS50887">
    <property type="entry name" value="GGDEF"/>
    <property type="match status" value="1"/>
</dbReference>
<dbReference type="InterPro" id="IPR007890">
    <property type="entry name" value="CHASE2"/>
</dbReference>
<dbReference type="SMART" id="SM00052">
    <property type="entry name" value="EAL"/>
    <property type="match status" value="1"/>
</dbReference>
<dbReference type="SMART" id="SM00267">
    <property type="entry name" value="GGDEF"/>
    <property type="match status" value="1"/>
</dbReference>
<dbReference type="SMART" id="SM01080">
    <property type="entry name" value="CHASE2"/>
    <property type="match status" value="1"/>
</dbReference>
<reference evidence="4 5" key="1">
    <citation type="submission" date="2016-10" db="EMBL/GenBank/DDBJ databases">
        <authorList>
            <person name="de Groot N.N."/>
        </authorList>
    </citation>
    <scope>NUCLEOTIDE SEQUENCE [LARGE SCALE GENOMIC DNA]</scope>
    <source>
        <strain evidence="4">MBHS1</strain>
    </source>
</reference>
<dbReference type="Proteomes" id="UP000236724">
    <property type="component" value="Unassembled WGS sequence"/>
</dbReference>
<dbReference type="CDD" id="cd01949">
    <property type="entry name" value="GGDEF"/>
    <property type="match status" value="1"/>
</dbReference>
<dbReference type="CDD" id="cd01948">
    <property type="entry name" value="EAL"/>
    <property type="match status" value="1"/>
</dbReference>
<dbReference type="SUPFAM" id="SSF141868">
    <property type="entry name" value="EAL domain-like"/>
    <property type="match status" value="1"/>
</dbReference>
<keyword evidence="1" id="KW-0472">Membrane</keyword>
<proteinExistence type="predicted"/>